<protein>
    <submittedName>
        <fullName evidence="2">SEC-C motif-containing protein</fullName>
    </submittedName>
</protein>
<dbReference type="AlphaFoldDB" id="A0A7W8AAY0"/>
<dbReference type="Pfam" id="PF17775">
    <property type="entry name" value="YchJ_M-like"/>
    <property type="match status" value="1"/>
</dbReference>
<evidence type="ECO:0000259" key="1">
    <source>
        <dbReference type="Pfam" id="PF17775"/>
    </source>
</evidence>
<dbReference type="InterPro" id="IPR032710">
    <property type="entry name" value="NTF2-like_dom_sf"/>
</dbReference>
<dbReference type="PANTHER" id="PTHR33747">
    <property type="entry name" value="UPF0225 PROTEIN SCO1677"/>
    <property type="match status" value="1"/>
</dbReference>
<proteinExistence type="predicted"/>
<dbReference type="PANTHER" id="PTHR33747:SF1">
    <property type="entry name" value="ADENYLATE CYCLASE-ASSOCIATED CAP C-TERMINAL DOMAIN-CONTAINING PROTEIN"/>
    <property type="match status" value="1"/>
</dbReference>
<dbReference type="SUPFAM" id="SSF54427">
    <property type="entry name" value="NTF2-like"/>
    <property type="match status" value="1"/>
</dbReference>
<feature type="domain" description="YchJ-like middle NTF2-like" evidence="1">
    <location>
        <begin position="30"/>
        <end position="124"/>
    </location>
</feature>
<sequence>MAKRPCPCGLPALYAECCGKLHRGQARAVTAEQLMRSRYSAFAVGDSAYLLRSWHSSTRPGRVDIERGLRWDRLEIVAATAGSAIHTEGTVEFRAHFTQAGAAGYSHEVSRFVREGGAWVYLDAAPS</sequence>
<evidence type="ECO:0000313" key="3">
    <source>
        <dbReference type="Proteomes" id="UP000568380"/>
    </source>
</evidence>
<dbReference type="Proteomes" id="UP000568380">
    <property type="component" value="Unassembled WGS sequence"/>
</dbReference>
<accession>A0A7W8AAY0</accession>
<dbReference type="Gene3D" id="3.10.450.50">
    <property type="match status" value="1"/>
</dbReference>
<reference evidence="2 3" key="1">
    <citation type="submission" date="2020-08" db="EMBL/GenBank/DDBJ databases">
        <title>Genomic Encyclopedia of Type Strains, Phase IV (KMG-IV): sequencing the most valuable type-strain genomes for metagenomic binning, comparative biology and taxonomic classification.</title>
        <authorList>
            <person name="Goeker M."/>
        </authorList>
    </citation>
    <scope>NUCLEOTIDE SEQUENCE [LARGE SCALE GENOMIC DNA]</scope>
    <source>
        <strain evidence="2 3">DSM 45385</strain>
    </source>
</reference>
<keyword evidence="3" id="KW-1185">Reference proteome</keyword>
<dbReference type="RefSeq" id="WP_184971265.1">
    <property type="nucleotide sequence ID" value="NZ_JACHIN010000014.1"/>
</dbReference>
<organism evidence="2 3">
    <name type="scientific">Nonomuraea endophytica</name>
    <dbReference type="NCBI Taxonomy" id="714136"/>
    <lineage>
        <taxon>Bacteria</taxon>
        <taxon>Bacillati</taxon>
        <taxon>Actinomycetota</taxon>
        <taxon>Actinomycetes</taxon>
        <taxon>Streptosporangiales</taxon>
        <taxon>Streptosporangiaceae</taxon>
        <taxon>Nonomuraea</taxon>
    </lineage>
</organism>
<evidence type="ECO:0000313" key="2">
    <source>
        <dbReference type="EMBL" id="MBB5082762.1"/>
    </source>
</evidence>
<dbReference type="InterPro" id="IPR048469">
    <property type="entry name" value="YchJ-like_M"/>
</dbReference>
<comment type="caution">
    <text evidence="2">The sequence shown here is derived from an EMBL/GenBank/DDBJ whole genome shotgun (WGS) entry which is preliminary data.</text>
</comment>
<name>A0A7W8AAY0_9ACTN</name>
<dbReference type="EMBL" id="JACHIN010000014">
    <property type="protein sequence ID" value="MBB5082762.1"/>
    <property type="molecule type" value="Genomic_DNA"/>
</dbReference>
<gene>
    <name evidence="2" type="ORF">HNR40_008258</name>
</gene>